<comment type="caution">
    <text evidence="1">The sequence shown here is derived from an EMBL/GenBank/DDBJ whole genome shotgun (WGS) entry which is preliminary data.</text>
</comment>
<organism evidence="1 2">
    <name type="scientific">Elysia crispata</name>
    <name type="common">lettuce slug</name>
    <dbReference type="NCBI Taxonomy" id="231223"/>
    <lineage>
        <taxon>Eukaryota</taxon>
        <taxon>Metazoa</taxon>
        <taxon>Spiralia</taxon>
        <taxon>Lophotrochozoa</taxon>
        <taxon>Mollusca</taxon>
        <taxon>Gastropoda</taxon>
        <taxon>Heterobranchia</taxon>
        <taxon>Euthyneura</taxon>
        <taxon>Panpulmonata</taxon>
        <taxon>Sacoglossa</taxon>
        <taxon>Placobranchoidea</taxon>
        <taxon>Plakobranchidae</taxon>
        <taxon>Elysia</taxon>
    </lineage>
</organism>
<protein>
    <submittedName>
        <fullName evidence="1">Uncharacterized protein</fullName>
    </submittedName>
</protein>
<reference evidence="1" key="1">
    <citation type="journal article" date="2023" name="G3 (Bethesda)">
        <title>A reference genome for the long-term kleptoplast-retaining sea slug Elysia crispata morphotype clarki.</title>
        <authorList>
            <person name="Eastman K.E."/>
            <person name="Pendleton A.L."/>
            <person name="Shaikh M.A."/>
            <person name="Suttiyut T."/>
            <person name="Ogas R."/>
            <person name="Tomko P."/>
            <person name="Gavelis G."/>
            <person name="Widhalm J.R."/>
            <person name="Wisecaver J.H."/>
        </authorList>
    </citation>
    <scope>NUCLEOTIDE SEQUENCE</scope>
    <source>
        <strain evidence="1">ECLA1</strain>
    </source>
</reference>
<accession>A0AAE1AZ73</accession>
<gene>
    <name evidence="1" type="ORF">RRG08_057856</name>
</gene>
<evidence type="ECO:0000313" key="2">
    <source>
        <dbReference type="Proteomes" id="UP001283361"/>
    </source>
</evidence>
<name>A0AAE1AZ73_9GAST</name>
<sequence>DRGYLLIRTSGVLASVLNSARSYTSPKKSEALMRKQAGVYEIKQSTIFIPHSLQGGFPKLNAREPDRHKTLWCLITCAHTRLHCERQVSGAGSRAIQVLELSYLLPVSYCTKPVPDSC</sequence>
<dbReference type="AlphaFoldDB" id="A0AAE1AZ73"/>
<dbReference type="Proteomes" id="UP001283361">
    <property type="component" value="Unassembled WGS sequence"/>
</dbReference>
<feature type="non-terminal residue" evidence="1">
    <location>
        <position position="118"/>
    </location>
</feature>
<keyword evidence="2" id="KW-1185">Reference proteome</keyword>
<evidence type="ECO:0000313" key="1">
    <source>
        <dbReference type="EMBL" id="KAK3796608.1"/>
    </source>
</evidence>
<dbReference type="EMBL" id="JAWDGP010000872">
    <property type="protein sequence ID" value="KAK3796608.1"/>
    <property type="molecule type" value="Genomic_DNA"/>
</dbReference>
<proteinExistence type="predicted"/>